<proteinExistence type="predicted"/>
<accession>A0A327VWR3</accession>
<dbReference type="EMBL" id="QLMA01000009">
    <property type="protein sequence ID" value="RAJ75621.1"/>
    <property type="molecule type" value="Genomic_DNA"/>
</dbReference>
<dbReference type="AlphaFoldDB" id="A0A327VWR3"/>
<evidence type="ECO:0008006" key="3">
    <source>
        <dbReference type="Google" id="ProtNLM"/>
    </source>
</evidence>
<evidence type="ECO:0000313" key="2">
    <source>
        <dbReference type="Proteomes" id="UP000249819"/>
    </source>
</evidence>
<name>A0A327VWR3_9BACT</name>
<keyword evidence="2" id="KW-1185">Reference proteome</keyword>
<evidence type="ECO:0000313" key="1">
    <source>
        <dbReference type="EMBL" id="RAJ75621.1"/>
    </source>
</evidence>
<sequence length="187" mass="20731">MKFLSFTIIAVVLLFGCVYTPNKNSELIDVGDVLLENVLNSKINLVKKNAVLNERYNLKDTVMEEEGVEWKAIALKSKSPIDSEFAALLETNWEDQSVISRISILGERIGIKGIHVGDAFEKIKYIIDSTNLNGSPDGELSLTYGKDNRIHFLLELAESSPLNEGVGSLDGIPGELQIKEIVLLNRK</sequence>
<gene>
    <name evidence="1" type="ORF">CLV59_109235</name>
</gene>
<protein>
    <recommendedName>
        <fullName evidence="3">Lipoprotein</fullName>
    </recommendedName>
</protein>
<organism evidence="1 2">
    <name type="scientific">Chitinophaga dinghuensis</name>
    <dbReference type="NCBI Taxonomy" id="1539050"/>
    <lineage>
        <taxon>Bacteria</taxon>
        <taxon>Pseudomonadati</taxon>
        <taxon>Bacteroidota</taxon>
        <taxon>Chitinophagia</taxon>
        <taxon>Chitinophagales</taxon>
        <taxon>Chitinophagaceae</taxon>
        <taxon>Chitinophaga</taxon>
    </lineage>
</organism>
<reference evidence="1 2" key="1">
    <citation type="submission" date="2018-06" db="EMBL/GenBank/DDBJ databases">
        <title>Genomic Encyclopedia of Archaeal and Bacterial Type Strains, Phase II (KMG-II): from individual species to whole genera.</title>
        <authorList>
            <person name="Goeker M."/>
        </authorList>
    </citation>
    <scope>NUCLEOTIDE SEQUENCE [LARGE SCALE GENOMIC DNA]</scope>
    <source>
        <strain evidence="1 2">DSM 29821</strain>
    </source>
</reference>
<dbReference type="Proteomes" id="UP000249819">
    <property type="component" value="Unassembled WGS sequence"/>
</dbReference>
<dbReference type="RefSeq" id="WP_111594773.1">
    <property type="nucleotide sequence ID" value="NZ_QLMA01000009.1"/>
</dbReference>
<dbReference type="PROSITE" id="PS51257">
    <property type="entry name" value="PROKAR_LIPOPROTEIN"/>
    <property type="match status" value="1"/>
</dbReference>
<dbReference type="OrthoDB" id="674369at2"/>
<comment type="caution">
    <text evidence="1">The sequence shown here is derived from an EMBL/GenBank/DDBJ whole genome shotgun (WGS) entry which is preliminary data.</text>
</comment>